<dbReference type="EMBL" id="CAJNOU010017789">
    <property type="protein sequence ID" value="CAF1578347.1"/>
    <property type="molecule type" value="Genomic_DNA"/>
</dbReference>
<sequence length="38" mass="4420">PRPKRAVDRENLENTMSGLGIDMDNKEDVRYCFCFLSV</sequence>
<reference evidence="1" key="1">
    <citation type="submission" date="2021-02" db="EMBL/GenBank/DDBJ databases">
        <authorList>
            <person name="Nowell W R."/>
        </authorList>
    </citation>
    <scope>NUCLEOTIDE SEQUENCE</scope>
</reference>
<feature type="non-terminal residue" evidence="1">
    <location>
        <position position="1"/>
    </location>
</feature>
<accession>A0A815Z3Z1</accession>
<evidence type="ECO:0000313" key="2">
    <source>
        <dbReference type="Proteomes" id="UP000663889"/>
    </source>
</evidence>
<proteinExistence type="predicted"/>
<organism evidence="1 2">
    <name type="scientific">Rotaria sordida</name>
    <dbReference type="NCBI Taxonomy" id="392033"/>
    <lineage>
        <taxon>Eukaryota</taxon>
        <taxon>Metazoa</taxon>
        <taxon>Spiralia</taxon>
        <taxon>Gnathifera</taxon>
        <taxon>Rotifera</taxon>
        <taxon>Eurotatoria</taxon>
        <taxon>Bdelloidea</taxon>
        <taxon>Philodinida</taxon>
        <taxon>Philodinidae</taxon>
        <taxon>Rotaria</taxon>
    </lineage>
</organism>
<comment type="caution">
    <text evidence="1">The sequence shown here is derived from an EMBL/GenBank/DDBJ whole genome shotgun (WGS) entry which is preliminary data.</text>
</comment>
<dbReference type="AlphaFoldDB" id="A0A815Z3Z1"/>
<evidence type="ECO:0000313" key="1">
    <source>
        <dbReference type="EMBL" id="CAF1578347.1"/>
    </source>
</evidence>
<name>A0A815Z3Z1_9BILA</name>
<gene>
    <name evidence="1" type="ORF">SEV965_LOCUS39818</name>
</gene>
<dbReference type="Proteomes" id="UP000663889">
    <property type="component" value="Unassembled WGS sequence"/>
</dbReference>
<protein>
    <submittedName>
        <fullName evidence="1">Uncharacterized protein</fullName>
    </submittedName>
</protein>